<reference evidence="2 3" key="1">
    <citation type="journal article" date="2019" name="Sci. Data">
        <title>Hybrid genome assembly and annotation of Danionella translucida.</title>
        <authorList>
            <person name="Kadobianskyi M."/>
            <person name="Schulze L."/>
            <person name="Schuelke M."/>
            <person name="Judkewitz B."/>
        </authorList>
    </citation>
    <scope>NUCLEOTIDE SEQUENCE [LARGE SCALE GENOMIC DNA]</scope>
    <source>
        <strain evidence="2 3">Bolton</strain>
    </source>
</reference>
<evidence type="ECO:0000313" key="3">
    <source>
        <dbReference type="Proteomes" id="UP000316079"/>
    </source>
</evidence>
<keyword evidence="1" id="KW-0732">Signal</keyword>
<evidence type="ECO:0000256" key="1">
    <source>
        <dbReference type="SAM" id="SignalP"/>
    </source>
</evidence>
<protein>
    <recommendedName>
        <fullName evidence="4">Somatostatin/Cortistatin C-terminal domain-containing protein</fullName>
    </recommendedName>
</protein>
<feature type="signal peptide" evidence="1">
    <location>
        <begin position="1"/>
        <end position="19"/>
    </location>
</feature>
<gene>
    <name evidence="2" type="ORF">DNTS_002302</name>
</gene>
<evidence type="ECO:0008006" key="4">
    <source>
        <dbReference type="Google" id="ProtNLM"/>
    </source>
</evidence>
<dbReference type="EMBL" id="SRMA01027289">
    <property type="protein sequence ID" value="TRY56285.1"/>
    <property type="molecule type" value="Genomic_DNA"/>
</dbReference>
<feature type="chain" id="PRO_5021879381" description="Somatostatin/Cortistatin C-terminal domain-containing protein" evidence="1">
    <location>
        <begin position="20"/>
        <end position="112"/>
    </location>
</feature>
<organism evidence="2 3">
    <name type="scientific">Danionella cerebrum</name>
    <dbReference type="NCBI Taxonomy" id="2873325"/>
    <lineage>
        <taxon>Eukaryota</taxon>
        <taxon>Metazoa</taxon>
        <taxon>Chordata</taxon>
        <taxon>Craniata</taxon>
        <taxon>Vertebrata</taxon>
        <taxon>Euteleostomi</taxon>
        <taxon>Actinopterygii</taxon>
        <taxon>Neopterygii</taxon>
        <taxon>Teleostei</taxon>
        <taxon>Ostariophysi</taxon>
        <taxon>Cypriniformes</taxon>
        <taxon>Danionidae</taxon>
        <taxon>Danioninae</taxon>
        <taxon>Danionella</taxon>
    </lineage>
</organism>
<dbReference type="AlphaFoldDB" id="A0A553MT04"/>
<evidence type="ECO:0000313" key="2">
    <source>
        <dbReference type="EMBL" id="TRY56285.1"/>
    </source>
</evidence>
<proteinExistence type="predicted"/>
<comment type="caution">
    <text evidence="2">The sequence shown here is derived from an EMBL/GenBank/DDBJ whole genome shotgun (WGS) entry which is preliminary data.</text>
</comment>
<keyword evidence="3" id="KW-1185">Reference proteome</keyword>
<name>A0A553MT04_9TELE</name>
<accession>A0A553MT04</accession>
<sequence length="112" mass="12368">MFLIISLVLLISLLLPAGAEVENPGNKAMETPAEHQAFLESYIRGRPVVLSGLNDADGPVLFNAPLSDGQSFMKRQQGEEKSTLSDAELFIAKHGKRKEGCKFLYWKSWTAC</sequence>
<dbReference type="Proteomes" id="UP000316079">
    <property type="component" value="Unassembled WGS sequence"/>
</dbReference>